<evidence type="ECO:0000256" key="7">
    <source>
        <dbReference type="ARBA" id="ARBA00022833"/>
    </source>
</evidence>
<evidence type="ECO:0000256" key="5">
    <source>
        <dbReference type="ARBA" id="ARBA00022692"/>
    </source>
</evidence>
<dbReference type="Pfam" id="PF02163">
    <property type="entry name" value="Peptidase_M50"/>
    <property type="match status" value="1"/>
</dbReference>
<gene>
    <name evidence="13" type="ORF">KB1_07440</name>
</gene>
<evidence type="ECO:0000256" key="9">
    <source>
        <dbReference type="ARBA" id="ARBA00023049"/>
    </source>
</evidence>
<protein>
    <submittedName>
        <fullName evidence="13">Zinc metalloprotease</fullName>
    </submittedName>
</protein>
<sequence>MTVVIEVLAGIVFFSLIILSVLLHECGHFIPAKIFGVKVTEFFAGFGPKIWSFTRGETEYGFKWIPLGGYVRLVGMYPATVHHHHGNRLTKLADEARAAEAEDITGADRGRLFSDKPVWQRLIIMSGGILTNLLLAFLLFWAVFGIHGRAAQTTTVAAVTPCVHSSQISGPCPSGDRRAPAAEAGVQAGDRIVSFNGRQVDSWSQLQEFIRDNGDGEARLGVKRHGDAVSLMPTRTLVTEVPDLNNPGRTVEAGYLGVSPTMVVVHSGPGDTVSQMWTMSKQSLSALARLPVLTWNVASDMVTGKARDANSPMSIVGASRVAGDVAGNSQLTMGDKIATGASLLGGLNLFLFWFNVVPLPPMDGGHIAGAIYEACKRGLFKLAGKPDPGPADTAMMLPVAWTIGALMLVMGLILVVADVVSPVKIF</sequence>
<dbReference type="InterPro" id="IPR041489">
    <property type="entry name" value="PDZ_6"/>
</dbReference>
<keyword evidence="6" id="KW-0378">Hydrolase</keyword>
<feature type="transmembrane region" description="Helical" evidence="11">
    <location>
        <begin position="122"/>
        <end position="144"/>
    </location>
</feature>
<comment type="similarity">
    <text evidence="3">Belongs to the peptidase M50B family.</text>
</comment>
<evidence type="ECO:0000256" key="8">
    <source>
        <dbReference type="ARBA" id="ARBA00022989"/>
    </source>
</evidence>
<evidence type="ECO:0000256" key="11">
    <source>
        <dbReference type="SAM" id="Phobius"/>
    </source>
</evidence>
<dbReference type="PANTHER" id="PTHR42837:SF2">
    <property type="entry name" value="MEMBRANE METALLOPROTEASE ARASP2, CHLOROPLASTIC-RELATED"/>
    <property type="match status" value="1"/>
</dbReference>
<keyword evidence="9 13" id="KW-0482">Metalloprotease</keyword>
<dbReference type="RefSeq" id="WP_002527000.1">
    <property type="nucleotide sequence ID" value="NZ_AP024747.1"/>
</dbReference>
<feature type="transmembrane region" description="Helical" evidence="11">
    <location>
        <begin position="7"/>
        <end position="30"/>
    </location>
</feature>
<evidence type="ECO:0000256" key="6">
    <source>
        <dbReference type="ARBA" id="ARBA00022801"/>
    </source>
</evidence>
<dbReference type="Proteomes" id="UP000825072">
    <property type="component" value="Chromosome 1"/>
</dbReference>
<evidence type="ECO:0000256" key="3">
    <source>
        <dbReference type="ARBA" id="ARBA00007931"/>
    </source>
</evidence>
<evidence type="ECO:0000256" key="1">
    <source>
        <dbReference type="ARBA" id="ARBA00001947"/>
    </source>
</evidence>
<keyword evidence="10 11" id="KW-0472">Membrane</keyword>
<dbReference type="InterPro" id="IPR008915">
    <property type="entry name" value="Peptidase_M50"/>
</dbReference>
<keyword evidence="5 11" id="KW-0812">Transmembrane</keyword>
<dbReference type="GO" id="GO:0004222">
    <property type="term" value="F:metalloendopeptidase activity"/>
    <property type="evidence" value="ECO:0007669"/>
    <property type="project" value="InterPro"/>
</dbReference>
<organism evidence="13 14">
    <name type="scientific">Cutibacterium modestum</name>
    <dbReference type="NCBI Taxonomy" id="2559073"/>
    <lineage>
        <taxon>Bacteria</taxon>
        <taxon>Bacillati</taxon>
        <taxon>Actinomycetota</taxon>
        <taxon>Actinomycetes</taxon>
        <taxon>Propionibacteriales</taxon>
        <taxon>Propionibacteriaceae</taxon>
        <taxon>Cutibacterium</taxon>
    </lineage>
</organism>
<dbReference type="AlphaFoldDB" id="A0AAD1KNE4"/>
<name>A0AAD1KNE4_9ACTN</name>
<dbReference type="EMBL" id="AP024747">
    <property type="protein sequence ID" value="BCY24754.1"/>
    <property type="molecule type" value="Genomic_DNA"/>
</dbReference>
<dbReference type="InterPro" id="IPR001478">
    <property type="entry name" value="PDZ"/>
</dbReference>
<keyword evidence="7" id="KW-0862">Zinc</keyword>
<reference evidence="13" key="1">
    <citation type="submission" date="2021-06" db="EMBL/GenBank/DDBJ databases">
        <title>Genome sequence of Cutibacterium modestum strain KB17-24694.</title>
        <authorList>
            <person name="Dekio I."/>
            <person name="Asahina A."/>
            <person name="Nishida M."/>
        </authorList>
    </citation>
    <scope>NUCLEOTIDE SEQUENCE</scope>
    <source>
        <strain evidence="13">KB17-24694</strain>
    </source>
</reference>
<evidence type="ECO:0000313" key="14">
    <source>
        <dbReference type="Proteomes" id="UP000825072"/>
    </source>
</evidence>
<dbReference type="GO" id="GO:0006508">
    <property type="term" value="P:proteolysis"/>
    <property type="evidence" value="ECO:0007669"/>
    <property type="project" value="UniProtKB-KW"/>
</dbReference>
<proteinExistence type="inferred from homology"/>
<feature type="transmembrane region" description="Helical" evidence="11">
    <location>
        <begin position="399"/>
        <end position="420"/>
    </location>
</feature>
<keyword evidence="4" id="KW-0645">Protease</keyword>
<evidence type="ECO:0000256" key="2">
    <source>
        <dbReference type="ARBA" id="ARBA00004141"/>
    </source>
</evidence>
<keyword evidence="8 11" id="KW-1133">Transmembrane helix</keyword>
<dbReference type="CDD" id="cd06163">
    <property type="entry name" value="S2P-M50_PDZ_RseP-like"/>
    <property type="match status" value="1"/>
</dbReference>
<dbReference type="Gene3D" id="2.30.42.10">
    <property type="match status" value="1"/>
</dbReference>
<dbReference type="InterPro" id="IPR004387">
    <property type="entry name" value="Pept_M50_Zn"/>
</dbReference>
<feature type="transmembrane region" description="Helical" evidence="11">
    <location>
        <begin position="337"/>
        <end position="356"/>
    </location>
</feature>
<dbReference type="SMART" id="SM00228">
    <property type="entry name" value="PDZ"/>
    <property type="match status" value="1"/>
</dbReference>
<comment type="cofactor">
    <cofactor evidence="1">
        <name>Zn(2+)</name>
        <dbReference type="ChEBI" id="CHEBI:29105"/>
    </cofactor>
</comment>
<dbReference type="PANTHER" id="PTHR42837">
    <property type="entry name" value="REGULATOR OF SIGMA-E PROTEASE RSEP"/>
    <property type="match status" value="1"/>
</dbReference>
<evidence type="ECO:0000259" key="12">
    <source>
        <dbReference type="SMART" id="SM00228"/>
    </source>
</evidence>
<dbReference type="SUPFAM" id="SSF50156">
    <property type="entry name" value="PDZ domain-like"/>
    <property type="match status" value="1"/>
</dbReference>
<evidence type="ECO:0000256" key="4">
    <source>
        <dbReference type="ARBA" id="ARBA00022670"/>
    </source>
</evidence>
<evidence type="ECO:0000256" key="10">
    <source>
        <dbReference type="ARBA" id="ARBA00023136"/>
    </source>
</evidence>
<evidence type="ECO:0000313" key="13">
    <source>
        <dbReference type="EMBL" id="BCY24754.1"/>
    </source>
</evidence>
<comment type="subcellular location">
    <subcellularLocation>
        <location evidence="2">Membrane</location>
        <topology evidence="2">Multi-pass membrane protein</topology>
    </subcellularLocation>
</comment>
<dbReference type="InterPro" id="IPR036034">
    <property type="entry name" value="PDZ_sf"/>
</dbReference>
<dbReference type="Pfam" id="PF17820">
    <property type="entry name" value="PDZ_6"/>
    <property type="match status" value="1"/>
</dbReference>
<feature type="domain" description="PDZ" evidence="12">
    <location>
        <begin position="142"/>
        <end position="226"/>
    </location>
</feature>
<accession>A0AAD1KNE4</accession>
<dbReference type="GO" id="GO:0016020">
    <property type="term" value="C:membrane"/>
    <property type="evidence" value="ECO:0007669"/>
    <property type="project" value="UniProtKB-SubCell"/>
</dbReference>